<accession>A0ACC1JBH5</accession>
<dbReference type="EMBL" id="JANBPW010001289">
    <property type="protein sequence ID" value="KAJ1945194.1"/>
    <property type="molecule type" value="Genomic_DNA"/>
</dbReference>
<keyword evidence="2" id="KW-1185">Reference proteome</keyword>
<evidence type="ECO:0000313" key="2">
    <source>
        <dbReference type="Proteomes" id="UP001150603"/>
    </source>
</evidence>
<dbReference type="Proteomes" id="UP001150603">
    <property type="component" value="Unassembled WGS sequence"/>
</dbReference>
<evidence type="ECO:0000313" key="1">
    <source>
        <dbReference type="EMBL" id="KAJ1945194.1"/>
    </source>
</evidence>
<proteinExistence type="predicted"/>
<gene>
    <name evidence="1" type="ORF">FBU59_002380</name>
</gene>
<comment type="caution">
    <text evidence="1">The sequence shown here is derived from an EMBL/GenBank/DDBJ whole genome shotgun (WGS) entry which is preliminary data.</text>
</comment>
<protein>
    <submittedName>
        <fullName evidence="1">Uncharacterized protein</fullName>
    </submittedName>
</protein>
<sequence length="85" mass="9278">MGIVGTLAHASFDIVLISMILSGIRRSTGLMLNTSIVGDKKHRRVLGFVVGLGERLFDISVAFMSAYPSVFQRQPPPPTSDYPSR</sequence>
<organism evidence="1 2">
    <name type="scientific">Linderina macrospora</name>
    <dbReference type="NCBI Taxonomy" id="4868"/>
    <lineage>
        <taxon>Eukaryota</taxon>
        <taxon>Fungi</taxon>
        <taxon>Fungi incertae sedis</taxon>
        <taxon>Zoopagomycota</taxon>
        <taxon>Kickxellomycotina</taxon>
        <taxon>Kickxellomycetes</taxon>
        <taxon>Kickxellales</taxon>
        <taxon>Kickxellaceae</taxon>
        <taxon>Linderina</taxon>
    </lineage>
</organism>
<name>A0ACC1JBH5_9FUNG</name>
<reference evidence="1" key="1">
    <citation type="submission" date="2022-07" db="EMBL/GenBank/DDBJ databases">
        <title>Phylogenomic reconstructions and comparative analyses of Kickxellomycotina fungi.</title>
        <authorList>
            <person name="Reynolds N.K."/>
            <person name="Stajich J.E."/>
            <person name="Barry K."/>
            <person name="Grigoriev I.V."/>
            <person name="Crous P."/>
            <person name="Smith M.E."/>
        </authorList>
    </citation>
    <scope>NUCLEOTIDE SEQUENCE</scope>
    <source>
        <strain evidence="1">NRRL 5244</strain>
    </source>
</reference>